<name>A0A2L0F4S9_SORCE</name>
<gene>
    <name evidence="2" type="ORF">SOCE26_080810</name>
</gene>
<reference evidence="2 3" key="1">
    <citation type="submission" date="2015-09" db="EMBL/GenBank/DDBJ databases">
        <title>Sorangium comparison.</title>
        <authorList>
            <person name="Zaburannyi N."/>
            <person name="Bunk B."/>
            <person name="Overmann J."/>
            <person name="Mueller R."/>
        </authorList>
    </citation>
    <scope>NUCLEOTIDE SEQUENCE [LARGE SCALE GENOMIC DNA]</scope>
    <source>
        <strain evidence="2 3">So ce26</strain>
    </source>
</reference>
<sequence length="108" mass="11752">MTAVRRGRPGLRSLPEIRSRSAQAARRGTRRLAGLRWSTAHGRLADSCCGVDSVAAIAAARGCDPQSFTNAAFAAYVAKNPAFRRWLETAQLAHQLEHLRREGRIGVA</sequence>
<dbReference type="EMBL" id="CP012673">
    <property type="protein sequence ID" value="AUX46575.1"/>
    <property type="molecule type" value="Genomic_DNA"/>
</dbReference>
<evidence type="ECO:0000313" key="3">
    <source>
        <dbReference type="Proteomes" id="UP000238348"/>
    </source>
</evidence>
<protein>
    <submittedName>
        <fullName evidence="2">Uncharacterized protein</fullName>
    </submittedName>
</protein>
<proteinExistence type="predicted"/>
<dbReference type="Proteomes" id="UP000238348">
    <property type="component" value="Chromosome"/>
</dbReference>
<feature type="region of interest" description="Disordered" evidence="1">
    <location>
        <begin position="1"/>
        <end position="25"/>
    </location>
</feature>
<evidence type="ECO:0000256" key="1">
    <source>
        <dbReference type="SAM" id="MobiDB-lite"/>
    </source>
</evidence>
<dbReference type="AlphaFoldDB" id="A0A2L0F4S9"/>
<organism evidence="2 3">
    <name type="scientific">Sorangium cellulosum</name>
    <name type="common">Polyangium cellulosum</name>
    <dbReference type="NCBI Taxonomy" id="56"/>
    <lineage>
        <taxon>Bacteria</taxon>
        <taxon>Pseudomonadati</taxon>
        <taxon>Myxococcota</taxon>
        <taxon>Polyangia</taxon>
        <taxon>Polyangiales</taxon>
        <taxon>Polyangiaceae</taxon>
        <taxon>Sorangium</taxon>
    </lineage>
</organism>
<evidence type="ECO:0000313" key="2">
    <source>
        <dbReference type="EMBL" id="AUX46575.1"/>
    </source>
</evidence>
<accession>A0A2L0F4S9</accession>